<evidence type="ECO:0000313" key="2">
    <source>
        <dbReference type="Proteomes" id="UP000037696"/>
    </source>
</evidence>
<dbReference type="AlphaFoldDB" id="A0A0M8PDY2"/>
<sequence>MIRGAGGLSIAPHLHIQSVWALHGERYNELMNITRDSRQDGLLIPTLLRAFSEQRLSPYDTFSSSRGGTESLMDVWFGIGIRRTDFQMVLKIVQFMLGCGMKPTRERPWHYSPLMYIYTKAILKTKDLPLISDLVEVTGPLQLYFPYYLFSTVPDYVNLKHNLRLVLSQDEELIQATKIAKAIILESEKELKEALASGNSPNDRINATRPLEFAFGWPKGLQILLQSGANPQFHFPALAMAEGEQYHASAALLLEAGCVIKVVDFVNNEQCNDGGKRYSLLIDHLAARRRRLCTLAESSLPSDQIPPLGGPPANICTALAAHGIYVPIPLRFETDLPGSTAIYQTWLANESKDFFKIMGNMYEIGFHDVDLPSQSGITPLMMFDPFYLSDTSAMIKCAAWLMSRGACVERKLPRSNAKVAHLLTSQVIHMYLYDLEFKGDSRDEKHRNWKRGVAELGDAGFFVSPTKDCCVCACSHGGCTTLSVALRSLLLGISKWGPLPTNVPLRKLILSLIVWQDYWPDLPRAVVRALTFDALGLTHTCCTEIYPGGLVWPIVPDEGRDETEVGRISDDQYFLVKEFEELMEEMESKLDELGLSLEEFLDCYWYDRVIEYLSRRDRYDEEHVTEARKMGIFLEAEEFCTPNRVSFRFRPRLQELQDDSMSDELR</sequence>
<gene>
    <name evidence="1" type="ORF">ACN38_g3315</name>
</gene>
<dbReference type="STRING" id="229535.A0A0M8PDY2"/>
<reference evidence="1 2" key="1">
    <citation type="submission" date="2015-08" db="EMBL/GenBank/DDBJ databases">
        <title>Genome sequencing of Penicillium nordicum.</title>
        <authorList>
            <person name="Nguyen H.D."/>
            <person name="Seifert K.A."/>
        </authorList>
    </citation>
    <scope>NUCLEOTIDE SEQUENCE [LARGE SCALE GENOMIC DNA]</scope>
    <source>
        <strain evidence="1 2">DAOMC 185683</strain>
    </source>
</reference>
<dbReference type="EMBL" id="LHQQ01000039">
    <property type="protein sequence ID" value="KOS45740.1"/>
    <property type="molecule type" value="Genomic_DNA"/>
</dbReference>
<comment type="caution">
    <text evidence="1">The sequence shown here is derived from an EMBL/GenBank/DDBJ whole genome shotgun (WGS) entry which is preliminary data.</text>
</comment>
<proteinExistence type="predicted"/>
<protein>
    <submittedName>
        <fullName evidence="1">Uncharacterized protein</fullName>
    </submittedName>
</protein>
<keyword evidence="2" id="KW-1185">Reference proteome</keyword>
<accession>A0A0M8PDY2</accession>
<dbReference type="Proteomes" id="UP000037696">
    <property type="component" value="Unassembled WGS sequence"/>
</dbReference>
<organism evidence="1 2">
    <name type="scientific">Penicillium nordicum</name>
    <dbReference type="NCBI Taxonomy" id="229535"/>
    <lineage>
        <taxon>Eukaryota</taxon>
        <taxon>Fungi</taxon>
        <taxon>Dikarya</taxon>
        <taxon>Ascomycota</taxon>
        <taxon>Pezizomycotina</taxon>
        <taxon>Eurotiomycetes</taxon>
        <taxon>Eurotiomycetidae</taxon>
        <taxon>Eurotiales</taxon>
        <taxon>Aspergillaceae</taxon>
        <taxon>Penicillium</taxon>
    </lineage>
</organism>
<dbReference type="OrthoDB" id="1577640at2759"/>
<evidence type="ECO:0000313" key="1">
    <source>
        <dbReference type="EMBL" id="KOS45740.1"/>
    </source>
</evidence>
<name>A0A0M8PDY2_9EURO</name>